<evidence type="ECO:0000313" key="3">
    <source>
        <dbReference type="Proteomes" id="UP001549099"/>
    </source>
</evidence>
<dbReference type="RefSeq" id="WP_354196911.1">
    <property type="nucleotide sequence ID" value="NZ_JBEPLW010000009.1"/>
</dbReference>
<dbReference type="Proteomes" id="UP001549099">
    <property type="component" value="Unassembled WGS sequence"/>
</dbReference>
<reference evidence="2 3" key="1">
    <citation type="submission" date="2024-06" db="EMBL/GenBank/DDBJ databases">
        <title>Genomic Encyclopedia of Type Strains, Phase IV (KMG-IV): sequencing the most valuable type-strain genomes for metagenomic binning, comparative biology and taxonomic classification.</title>
        <authorList>
            <person name="Goeker M."/>
        </authorList>
    </citation>
    <scope>NUCLEOTIDE SEQUENCE [LARGE SCALE GENOMIC DNA]</scope>
    <source>
        <strain evidence="2 3">DSM 26128</strain>
    </source>
</reference>
<organism evidence="2 3">
    <name type="scientific">Bhargavaea ullalensis</name>
    <dbReference type="NCBI Taxonomy" id="1265685"/>
    <lineage>
        <taxon>Bacteria</taxon>
        <taxon>Bacillati</taxon>
        <taxon>Bacillota</taxon>
        <taxon>Bacilli</taxon>
        <taxon>Bacillales</taxon>
        <taxon>Caryophanaceae</taxon>
        <taxon>Bhargavaea</taxon>
    </lineage>
</organism>
<feature type="domain" description="Cupin type-2" evidence="1">
    <location>
        <begin position="32"/>
        <end position="95"/>
    </location>
</feature>
<keyword evidence="3" id="KW-1185">Reference proteome</keyword>
<dbReference type="InterPro" id="IPR011051">
    <property type="entry name" value="RmlC_Cupin_sf"/>
</dbReference>
<proteinExistence type="predicted"/>
<dbReference type="SUPFAM" id="SSF51182">
    <property type="entry name" value="RmlC-like cupins"/>
    <property type="match status" value="1"/>
</dbReference>
<evidence type="ECO:0000259" key="1">
    <source>
        <dbReference type="Pfam" id="PF07883"/>
    </source>
</evidence>
<name>A0ABV2GBG3_9BACL</name>
<evidence type="ECO:0000313" key="2">
    <source>
        <dbReference type="EMBL" id="MET3575611.1"/>
    </source>
</evidence>
<comment type="caution">
    <text evidence="2">The sequence shown here is derived from an EMBL/GenBank/DDBJ whole genome shotgun (WGS) entry which is preliminary data.</text>
</comment>
<dbReference type="EMBL" id="JBEPLW010000009">
    <property type="protein sequence ID" value="MET3575611.1"/>
    <property type="molecule type" value="Genomic_DNA"/>
</dbReference>
<sequence length="106" mass="11929">MELRSSGEARQFNEDRFTKEDFIKSERTTVFLLNFQEGQEMRPHSHPGRELVLHVMEGSGTLSVDGEEMPFAEGQVLHCGPEEQVGFVNGKDGKACIFGTLTRIDK</sequence>
<dbReference type="InterPro" id="IPR014710">
    <property type="entry name" value="RmlC-like_jellyroll"/>
</dbReference>
<gene>
    <name evidence="2" type="ORF">ABID49_001516</name>
</gene>
<dbReference type="Pfam" id="PF07883">
    <property type="entry name" value="Cupin_2"/>
    <property type="match status" value="1"/>
</dbReference>
<dbReference type="InterPro" id="IPR013096">
    <property type="entry name" value="Cupin_2"/>
</dbReference>
<dbReference type="Gene3D" id="2.60.120.10">
    <property type="entry name" value="Jelly Rolls"/>
    <property type="match status" value="1"/>
</dbReference>
<accession>A0ABV2GBG3</accession>
<protein>
    <submittedName>
        <fullName evidence="2">Quercetin dioxygenase-like cupin family protein</fullName>
    </submittedName>
</protein>